<gene>
    <name evidence="8" type="ORF">V1264_014602</name>
</gene>
<dbReference type="InterPro" id="IPR001436">
    <property type="entry name" value="Alpha-crystallin/sHSP_animal"/>
</dbReference>
<dbReference type="PROSITE" id="PS01031">
    <property type="entry name" value="SHSP"/>
    <property type="match status" value="1"/>
</dbReference>
<dbReference type="GO" id="GO:0042026">
    <property type="term" value="P:protein refolding"/>
    <property type="evidence" value="ECO:0007669"/>
    <property type="project" value="TreeGrafter"/>
</dbReference>
<dbReference type="GO" id="GO:0046872">
    <property type="term" value="F:metal ion binding"/>
    <property type="evidence" value="ECO:0007669"/>
    <property type="project" value="UniProtKB-KW"/>
</dbReference>
<accession>A0AAN9BT14</accession>
<feature type="region of interest" description="Disordered" evidence="6">
    <location>
        <begin position="135"/>
        <end position="159"/>
    </location>
</feature>
<evidence type="ECO:0000256" key="6">
    <source>
        <dbReference type="SAM" id="MobiDB-lite"/>
    </source>
</evidence>
<dbReference type="CDD" id="cd06526">
    <property type="entry name" value="metazoan_ACD"/>
    <property type="match status" value="1"/>
</dbReference>
<keyword evidence="3" id="KW-0479">Metal-binding</keyword>
<dbReference type="GO" id="GO:0005634">
    <property type="term" value="C:nucleus"/>
    <property type="evidence" value="ECO:0007669"/>
    <property type="project" value="TreeGrafter"/>
</dbReference>
<dbReference type="InterPro" id="IPR002068">
    <property type="entry name" value="A-crystallin/Hsp20_dom"/>
</dbReference>
<keyword evidence="9" id="KW-1185">Reference proteome</keyword>
<dbReference type="InterPro" id="IPR055269">
    <property type="entry name" value="Alpha-crystallin/HSP_16"/>
</dbReference>
<dbReference type="SUPFAM" id="SSF49764">
    <property type="entry name" value="HSP20-like chaperones"/>
    <property type="match status" value="1"/>
</dbReference>
<dbReference type="GO" id="GO:0051082">
    <property type="term" value="F:unfolded protein binding"/>
    <property type="evidence" value="ECO:0007669"/>
    <property type="project" value="TreeGrafter"/>
</dbReference>
<organism evidence="8 9">
    <name type="scientific">Littorina saxatilis</name>
    <dbReference type="NCBI Taxonomy" id="31220"/>
    <lineage>
        <taxon>Eukaryota</taxon>
        <taxon>Metazoa</taxon>
        <taxon>Spiralia</taxon>
        <taxon>Lophotrochozoa</taxon>
        <taxon>Mollusca</taxon>
        <taxon>Gastropoda</taxon>
        <taxon>Caenogastropoda</taxon>
        <taxon>Littorinimorpha</taxon>
        <taxon>Littorinoidea</taxon>
        <taxon>Littorinidae</taxon>
        <taxon>Littorina</taxon>
    </lineage>
</organism>
<comment type="similarity">
    <text evidence="2 4 5">Belongs to the small heat shock protein (HSP20) family.</text>
</comment>
<evidence type="ECO:0000256" key="3">
    <source>
        <dbReference type="PIRSR" id="PIRSR036514-1"/>
    </source>
</evidence>
<feature type="binding site" evidence="3">
    <location>
        <position position="101"/>
    </location>
    <ligand>
        <name>Zn(2+)</name>
        <dbReference type="ChEBI" id="CHEBI:29105"/>
        <label>1</label>
    </ligand>
</feature>
<evidence type="ECO:0000313" key="8">
    <source>
        <dbReference type="EMBL" id="KAK7110781.1"/>
    </source>
</evidence>
<dbReference type="PANTHER" id="PTHR45640:SF13">
    <property type="entry name" value="HEAT SHOCK PROTEIN 22-RELATED"/>
    <property type="match status" value="1"/>
</dbReference>
<protein>
    <recommendedName>
        <fullName evidence="7">SHSP domain-containing protein</fullName>
    </recommendedName>
</protein>
<evidence type="ECO:0000259" key="7">
    <source>
        <dbReference type="PROSITE" id="PS01031"/>
    </source>
</evidence>
<dbReference type="GO" id="GO:0009408">
    <property type="term" value="P:response to heat"/>
    <property type="evidence" value="ECO:0007669"/>
    <property type="project" value="TreeGrafter"/>
</dbReference>
<keyword evidence="3" id="KW-0862">Zinc</keyword>
<keyword evidence="1" id="KW-0346">Stress response</keyword>
<proteinExistence type="inferred from homology"/>
<feature type="binding site" evidence="3">
    <location>
        <position position="94"/>
    </location>
    <ligand>
        <name>Zn(2+)</name>
        <dbReference type="ChEBI" id="CHEBI:29105"/>
        <label>1</label>
    </ligand>
</feature>
<dbReference type="PANTHER" id="PTHR45640">
    <property type="entry name" value="HEAT SHOCK PROTEIN HSP-12.2-RELATED"/>
    <property type="match status" value="1"/>
</dbReference>
<evidence type="ECO:0000256" key="5">
    <source>
        <dbReference type="RuleBase" id="RU003616"/>
    </source>
</evidence>
<evidence type="ECO:0000256" key="1">
    <source>
        <dbReference type="ARBA" id="ARBA00023016"/>
    </source>
</evidence>
<dbReference type="Pfam" id="PF00011">
    <property type="entry name" value="HSP20"/>
    <property type="match status" value="1"/>
</dbReference>
<dbReference type="PRINTS" id="PR00299">
    <property type="entry name" value="ACRYSTALLIN"/>
</dbReference>
<feature type="compositionally biased region" description="Basic and acidic residues" evidence="6">
    <location>
        <begin position="137"/>
        <end position="159"/>
    </location>
</feature>
<dbReference type="Gene3D" id="2.60.40.790">
    <property type="match status" value="1"/>
</dbReference>
<comment type="caution">
    <text evidence="8">The sequence shown here is derived from an EMBL/GenBank/DDBJ whole genome shotgun (WGS) entry which is preliminary data.</text>
</comment>
<dbReference type="GO" id="GO:0005737">
    <property type="term" value="C:cytoplasm"/>
    <property type="evidence" value="ECO:0007669"/>
    <property type="project" value="TreeGrafter"/>
</dbReference>
<reference evidence="8 9" key="1">
    <citation type="submission" date="2024-02" db="EMBL/GenBank/DDBJ databases">
        <title>Chromosome-scale genome assembly of the rough periwinkle Littorina saxatilis.</title>
        <authorList>
            <person name="De Jode A."/>
            <person name="Faria R."/>
            <person name="Formenti G."/>
            <person name="Sims Y."/>
            <person name="Smith T.P."/>
            <person name="Tracey A."/>
            <person name="Wood J.M.D."/>
            <person name="Zagrodzka Z.B."/>
            <person name="Johannesson K."/>
            <person name="Butlin R.K."/>
            <person name="Leder E.H."/>
        </authorList>
    </citation>
    <scope>NUCLEOTIDE SEQUENCE [LARGE SCALE GENOMIC DNA]</scope>
    <source>
        <strain evidence="8">Snail1</strain>
        <tissue evidence="8">Muscle</tissue>
    </source>
</reference>
<sequence>MALILRGFWDDPWEGLTQPSRLFDQRFGNPVSDEHFLLPHRFSRGLRQAPLETGLSEVVNNDKEFRVNLDCRDFKPEEIEIKTKDNRLVIHAKHEEKQDEHGYIMREFTRNYVLPKDVDPEAVKSSLNDDGVLTLEAPKKALEPPKERAIPITHEKGDS</sequence>
<feature type="binding site" evidence="3">
    <location>
        <position position="96"/>
    </location>
    <ligand>
        <name>Zn(2+)</name>
        <dbReference type="ChEBI" id="CHEBI:29105"/>
        <label>1</label>
    </ligand>
</feature>
<evidence type="ECO:0000256" key="4">
    <source>
        <dbReference type="PROSITE-ProRule" id="PRU00285"/>
    </source>
</evidence>
<feature type="domain" description="SHSP" evidence="7">
    <location>
        <begin position="46"/>
        <end position="155"/>
    </location>
</feature>
<dbReference type="EMBL" id="JBAMIC010000003">
    <property type="protein sequence ID" value="KAK7110781.1"/>
    <property type="molecule type" value="Genomic_DNA"/>
</dbReference>
<evidence type="ECO:0000256" key="2">
    <source>
        <dbReference type="PIRNR" id="PIRNR036514"/>
    </source>
</evidence>
<dbReference type="PIRSF" id="PIRSF036514">
    <property type="entry name" value="Sm_HSP_B1"/>
    <property type="match status" value="1"/>
</dbReference>
<evidence type="ECO:0000313" key="9">
    <source>
        <dbReference type="Proteomes" id="UP001374579"/>
    </source>
</evidence>
<dbReference type="InterPro" id="IPR008978">
    <property type="entry name" value="HSP20-like_chaperone"/>
</dbReference>
<dbReference type="Proteomes" id="UP001374579">
    <property type="component" value="Unassembled WGS sequence"/>
</dbReference>
<dbReference type="AlphaFoldDB" id="A0AAN9BT14"/>
<name>A0AAN9BT14_9CAEN</name>